<protein>
    <submittedName>
        <fullName evidence="5">ABC transporter ATP-binding protein</fullName>
    </submittedName>
</protein>
<evidence type="ECO:0000259" key="4">
    <source>
        <dbReference type="Pfam" id="PF00005"/>
    </source>
</evidence>
<dbReference type="EMBL" id="CP025057">
    <property type="protein sequence ID" value="AUB31808.1"/>
    <property type="molecule type" value="Genomic_DNA"/>
</dbReference>
<dbReference type="RefSeq" id="WP_157806952.1">
    <property type="nucleotide sequence ID" value="NZ_CP025057.1"/>
</dbReference>
<keyword evidence="3 5" id="KW-0067">ATP-binding</keyword>
<evidence type="ECO:0000313" key="5">
    <source>
        <dbReference type="EMBL" id="AUB31808.1"/>
    </source>
</evidence>
<dbReference type="GO" id="GO:0005524">
    <property type="term" value="F:ATP binding"/>
    <property type="evidence" value="ECO:0007669"/>
    <property type="project" value="UniProtKB-KW"/>
</dbReference>
<evidence type="ECO:0000313" key="6">
    <source>
        <dbReference type="Proteomes" id="UP000231823"/>
    </source>
</evidence>
<dbReference type="Pfam" id="PF00005">
    <property type="entry name" value="ABC_tran"/>
    <property type="match status" value="1"/>
</dbReference>
<reference evidence="5 6" key="1">
    <citation type="submission" date="2017-12" db="EMBL/GenBank/DDBJ databases">
        <title>Complete genome sequence of Spiroplasma floricola 23-6 (ATCC 29989).</title>
        <authorList>
            <person name="Tsai Y.-M."/>
            <person name="Wu P.-S."/>
            <person name="Lo W.-S."/>
            <person name="Kuo C.-H."/>
        </authorList>
    </citation>
    <scope>NUCLEOTIDE SEQUENCE [LARGE SCALE GENOMIC DNA]</scope>
    <source>
        <strain evidence="5 6">23-6</strain>
    </source>
</reference>
<dbReference type="KEGG" id="sfz:SFLOR_v1c07600"/>
<dbReference type="Gene3D" id="3.40.50.300">
    <property type="entry name" value="P-loop containing nucleotide triphosphate hydrolases"/>
    <property type="match status" value="1"/>
</dbReference>
<dbReference type="PANTHER" id="PTHR42939:SF1">
    <property type="entry name" value="ABC TRANSPORTER ATP-BINDING PROTEIN ALBC-RELATED"/>
    <property type="match status" value="1"/>
</dbReference>
<organism evidence="5 6">
    <name type="scientific">Spiroplasma floricola 23-6</name>
    <dbReference type="NCBI Taxonomy" id="1336749"/>
    <lineage>
        <taxon>Bacteria</taxon>
        <taxon>Bacillati</taxon>
        <taxon>Mycoplasmatota</taxon>
        <taxon>Mollicutes</taxon>
        <taxon>Entomoplasmatales</taxon>
        <taxon>Spiroplasmataceae</taxon>
        <taxon>Spiroplasma</taxon>
    </lineage>
</organism>
<accession>A0A2K8SEY1</accession>
<proteinExistence type="predicted"/>
<dbReference type="InterPro" id="IPR051782">
    <property type="entry name" value="ABC_Transporter_VariousFunc"/>
</dbReference>
<dbReference type="OrthoDB" id="9779029at2"/>
<keyword evidence="1" id="KW-0813">Transport</keyword>
<dbReference type="InterPro" id="IPR027417">
    <property type="entry name" value="P-loop_NTPase"/>
</dbReference>
<keyword evidence="6" id="KW-1185">Reference proteome</keyword>
<dbReference type="SUPFAM" id="SSF52540">
    <property type="entry name" value="P-loop containing nucleoside triphosphate hydrolases"/>
    <property type="match status" value="1"/>
</dbReference>
<dbReference type="PANTHER" id="PTHR42939">
    <property type="entry name" value="ABC TRANSPORTER ATP-BINDING PROTEIN ALBC-RELATED"/>
    <property type="match status" value="1"/>
</dbReference>
<dbReference type="GO" id="GO:0016887">
    <property type="term" value="F:ATP hydrolysis activity"/>
    <property type="evidence" value="ECO:0007669"/>
    <property type="project" value="InterPro"/>
</dbReference>
<keyword evidence="2" id="KW-0547">Nucleotide-binding</keyword>
<feature type="domain" description="ABC transporter" evidence="4">
    <location>
        <begin position="19"/>
        <end position="79"/>
    </location>
</feature>
<name>A0A2K8SEY1_9MOLU</name>
<gene>
    <name evidence="5" type="ORF">SFLOR_v1c07600</name>
</gene>
<dbReference type="Proteomes" id="UP000231823">
    <property type="component" value="Chromosome"/>
</dbReference>
<dbReference type="InterPro" id="IPR003439">
    <property type="entry name" value="ABC_transporter-like_ATP-bd"/>
</dbReference>
<evidence type="ECO:0000256" key="3">
    <source>
        <dbReference type="ARBA" id="ARBA00022840"/>
    </source>
</evidence>
<evidence type="ECO:0000256" key="1">
    <source>
        <dbReference type="ARBA" id="ARBA00022448"/>
    </source>
</evidence>
<sequence length="173" mass="20144">MLIVKNVTKTYSKNTGNFDISLNVKENEVYGIMGPNGAGKSTLIRQILGFVKPDSGEITVKDFDSFKKTKEIMFFSGYIAGEIALYDGLTGIQYLKIVAKLKRNVDWNFVEKLLNFFELDAKKKNKKNVYRHETKNSYNLCYYAQTRIFSFRWTNKRFRFSNINSVLWSNIKI</sequence>
<evidence type="ECO:0000256" key="2">
    <source>
        <dbReference type="ARBA" id="ARBA00022741"/>
    </source>
</evidence>
<dbReference type="AlphaFoldDB" id="A0A2K8SEY1"/>